<name>A0A1S2VDN9_9BACT</name>
<evidence type="ECO:0000313" key="1">
    <source>
        <dbReference type="EMBL" id="OIN56326.1"/>
    </source>
</evidence>
<accession>A0A1S2VDN9</accession>
<dbReference type="AlphaFoldDB" id="A0A1S2VDN9"/>
<keyword evidence="2" id="KW-1185">Reference proteome</keyword>
<reference evidence="1 2" key="1">
    <citation type="submission" date="2016-10" db="EMBL/GenBank/DDBJ databases">
        <title>Arsenicibacter rosenii gen. nov., sp. nov., an efficient arsenic-methylating bacterium isolated from an arsenic-contaminated paddy soil.</title>
        <authorList>
            <person name="Huang K."/>
        </authorList>
    </citation>
    <scope>NUCLEOTIDE SEQUENCE [LARGE SCALE GENOMIC DNA]</scope>
    <source>
        <strain evidence="1 2">SM-1</strain>
    </source>
</reference>
<comment type="caution">
    <text evidence="1">The sequence shown here is derived from an EMBL/GenBank/DDBJ whole genome shotgun (WGS) entry which is preliminary data.</text>
</comment>
<dbReference type="Proteomes" id="UP000181790">
    <property type="component" value="Unassembled WGS sequence"/>
</dbReference>
<dbReference type="EMBL" id="MORL01000024">
    <property type="protein sequence ID" value="OIN56326.1"/>
    <property type="molecule type" value="Genomic_DNA"/>
</dbReference>
<dbReference type="RefSeq" id="WP_071505998.1">
    <property type="nucleotide sequence ID" value="NZ_MORL01000024.1"/>
</dbReference>
<evidence type="ECO:0000313" key="2">
    <source>
        <dbReference type="Proteomes" id="UP000181790"/>
    </source>
</evidence>
<organism evidence="1 2">
    <name type="scientific">Arsenicibacter rosenii</name>
    <dbReference type="NCBI Taxonomy" id="1750698"/>
    <lineage>
        <taxon>Bacteria</taxon>
        <taxon>Pseudomonadati</taxon>
        <taxon>Bacteroidota</taxon>
        <taxon>Cytophagia</taxon>
        <taxon>Cytophagales</taxon>
        <taxon>Spirosomataceae</taxon>
        <taxon>Arsenicibacter</taxon>
    </lineage>
</organism>
<gene>
    <name evidence="1" type="ORF">BLX24_25160</name>
</gene>
<proteinExistence type="predicted"/>
<sequence length="155" mass="17256">MKTLVVTEVDLPVKLQRFGILSFLNTKSVQFYIPDWCYEAQKNRSDLSNADLSLAKRMVDEGSLKVVSLSSEQVANVMRLMAEQCSIFCVHSVVAVVFAKTMGYTLVSENQLLRVVAFQQLGVSISQYESVAAGLLQEIISQGINLKIELLHELV</sequence>
<protein>
    <submittedName>
        <fullName evidence="1">Uncharacterized protein</fullName>
    </submittedName>
</protein>